<dbReference type="Gene3D" id="1.20.120.330">
    <property type="entry name" value="Nucleotidyltransferases domain 2"/>
    <property type="match status" value="1"/>
</dbReference>
<sequence length="310" mass="35734">MTPSIDRERLAWPVRQELCCVTAMLFEAFAETTKGRLSEQYRSGRILTLILHGSHARSDSWNVAPEDAFHLLAIVNHPRLARRRQDWRLVRDRLCRAWEFGEITRPVRLTVHSLEQVNGALTEGIPHFVALAGEGIPLYEMEGFRLPSPRLLPLPERHARGQAEFARWYKRASDFLMGAAFYRSEGNAPMAALLLHQACEHLYQCIVWTVTLHGPRTHALDELRERAEALEPSLSIAWPRATPFERRAFGCIRRAYVEVRYGHSYRIGSDELAWAMERVLLLHDLTERLCRARLDDMISVHGEACHDRRA</sequence>
<reference evidence="2 3" key="1">
    <citation type="submission" date="2014-05" db="EMBL/GenBank/DDBJ databases">
        <title>Genome Announcement of Sphingobium lucknowense F2.</title>
        <authorList>
            <person name="Lal R."/>
            <person name="Negi V."/>
            <person name="Lata P."/>
            <person name="Sangwan N."/>
            <person name="Gupta S.K."/>
            <person name="Rao D.L.N."/>
            <person name="Das S."/>
        </authorList>
    </citation>
    <scope>NUCLEOTIDE SEQUENCE [LARGE SCALE GENOMIC DNA]</scope>
    <source>
        <strain evidence="2 3">F2</strain>
    </source>
</reference>
<accession>A0A8E0WTE9</accession>
<protein>
    <submittedName>
        <fullName evidence="2">DNA-binding protein</fullName>
    </submittedName>
</protein>
<dbReference type="InterPro" id="IPR007842">
    <property type="entry name" value="HEPN_dom"/>
</dbReference>
<evidence type="ECO:0000313" key="3">
    <source>
        <dbReference type="Proteomes" id="UP000028135"/>
    </source>
</evidence>
<gene>
    <name evidence="2" type="ORF">AL00_09885</name>
</gene>
<dbReference type="PROSITE" id="PS50910">
    <property type="entry name" value="HEPN"/>
    <property type="match status" value="1"/>
</dbReference>
<proteinExistence type="predicted"/>
<dbReference type="GO" id="GO:0003677">
    <property type="term" value="F:DNA binding"/>
    <property type="evidence" value="ECO:0007669"/>
    <property type="project" value="UniProtKB-KW"/>
</dbReference>
<feature type="domain" description="HEPN" evidence="1">
    <location>
        <begin position="169"/>
        <end position="289"/>
    </location>
</feature>
<dbReference type="SMART" id="SM00748">
    <property type="entry name" value="HEPN"/>
    <property type="match status" value="1"/>
</dbReference>
<dbReference type="Pfam" id="PF05168">
    <property type="entry name" value="HEPN"/>
    <property type="match status" value="1"/>
</dbReference>
<evidence type="ECO:0000313" key="2">
    <source>
        <dbReference type="EMBL" id="KER36583.1"/>
    </source>
</evidence>
<organism evidence="2 3">
    <name type="scientific">Sphingobium indicum F2</name>
    <dbReference type="NCBI Taxonomy" id="1450518"/>
    <lineage>
        <taxon>Bacteria</taxon>
        <taxon>Pseudomonadati</taxon>
        <taxon>Pseudomonadota</taxon>
        <taxon>Alphaproteobacteria</taxon>
        <taxon>Sphingomonadales</taxon>
        <taxon>Sphingomonadaceae</taxon>
        <taxon>Sphingobium</taxon>
    </lineage>
</organism>
<dbReference type="Proteomes" id="UP000028135">
    <property type="component" value="Unassembled WGS sequence"/>
</dbReference>
<dbReference type="EMBL" id="JANF02000050">
    <property type="protein sequence ID" value="KER36583.1"/>
    <property type="molecule type" value="Genomic_DNA"/>
</dbReference>
<keyword evidence="2" id="KW-0238">DNA-binding</keyword>
<evidence type="ECO:0000259" key="1">
    <source>
        <dbReference type="PROSITE" id="PS50910"/>
    </source>
</evidence>
<dbReference type="AlphaFoldDB" id="A0A8E0WTE9"/>
<name>A0A8E0WTE9_9SPHN</name>
<comment type="caution">
    <text evidence="2">The sequence shown here is derived from an EMBL/GenBank/DDBJ whole genome shotgun (WGS) entry which is preliminary data.</text>
</comment>
<dbReference type="SUPFAM" id="SSF81593">
    <property type="entry name" value="Nucleotidyltransferase substrate binding subunit/domain"/>
    <property type="match status" value="1"/>
</dbReference>
<dbReference type="RefSeq" id="WP_020818029.1">
    <property type="nucleotide sequence ID" value="NZ_JANF02000050.1"/>
</dbReference>